<dbReference type="SUPFAM" id="SSF56219">
    <property type="entry name" value="DNase I-like"/>
    <property type="match status" value="1"/>
</dbReference>
<dbReference type="AlphaFoldDB" id="E9GQY0"/>
<dbReference type="STRING" id="6669.E9GQY0"/>
<dbReference type="PANTHER" id="PTHR46670:SF3">
    <property type="entry name" value="ENDONUCLEASE_EXONUCLEASE_PHOSPHATASE DOMAIN-CONTAINING PROTEIN"/>
    <property type="match status" value="1"/>
</dbReference>
<dbReference type="OrthoDB" id="6340572at2759"/>
<dbReference type="InterPro" id="IPR036691">
    <property type="entry name" value="Endo/exonu/phosph_ase_sf"/>
</dbReference>
<protein>
    <recommendedName>
        <fullName evidence="1">Endonuclease/exonuclease/phosphatase domain-containing protein</fullName>
    </recommendedName>
</protein>
<gene>
    <name evidence="2" type="ORF">DAPPUDRAFT_305258</name>
</gene>
<dbReference type="OMA" id="VNTHIPR"/>
<dbReference type="KEGG" id="dpx:DAPPUDRAFT_305258"/>
<evidence type="ECO:0000259" key="1">
    <source>
        <dbReference type="Pfam" id="PF03372"/>
    </source>
</evidence>
<dbReference type="Pfam" id="PF03372">
    <property type="entry name" value="Exo_endo_phos"/>
    <property type="match status" value="1"/>
</dbReference>
<dbReference type="InParanoid" id="E9GQY0"/>
<feature type="domain" description="Endonuclease/exonuclease/phosphatase" evidence="1">
    <location>
        <begin position="19"/>
        <end position="220"/>
    </location>
</feature>
<accession>E9GQY0</accession>
<evidence type="ECO:0000313" key="2">
    <source>
        <dbReference type="EMBL" id="EFX78194.1"/>
    </source>
</evidence>
<dbReference type="EMBL" id="GL732558">
    <property type="protein sequence ID" value="EFX78194.1"/>
    <property type="molecule type" value="Genomic_DNA"/>
</dbReference>
<dbReference type="HOGENOM" id="CLU_000680_29_1_1"/>
<dbReference type="PhylomeDB" id="E9GQY0"/>
<dbReference type="Proteomes" id="UP000000305">
    <property type="component" value="Unassembled WGS sequence"/>
</dbReference>
<dbReference type="Gene3D" id="3.60.10.10">
    <property type="entry name" value="Endonuclease/exonuclease/phosphatase"/>
    <property type="match status" value="1"/>
</dbReference>
<proteinExistence type="predicted"/>
<name>E9GQY0_DAPPU</name>
<dbReference type="GO" id="GO:0003824">
    <property type="term" value="F:catalytic activity"/>
    <property type="evidence" value="ECO:0007669"/>
    <property type="project" value="InterPro"/>
</dbReference>
<dbReference type="InterPro" id="IPR005135">
    <property type="entry name" value="Endo/exonuclease/phosphatase"/>
</dbReference>
<organism evidence="2 3">
    <name type="scientific">Daphnia pulex</name>
    <name type="common">Water flea</name>
    <dbReference type="NCBI Taxonomy" id="6669"/>
    <lineage>
        <taxon>Eukaryota</taxon>
        <taxon>Metazoa</taxon>
        <taxon>Ecdysozoa</taxon>
        <taxon>Arthropoda</taxon>
        <taxon>Crustacea</taxon>
        <taxon>Branchiopoda</taxon>
        <taxon>Diplostraca</taxon>
        <taxon>Cladocera</taxon>
        <taxon>Anomopoda</taxon>
        <taxon>Daphniidae</taxon>
        <taxon>Daphnia</taxon>
    </lineage>
</organism>
<evidence type="ECO:0000313" key="3">
    <source>
        <dbReference type="Proteomes" id="UP000000305"/>
    </source>
</evidence>
<reference evidence="2 3" key="1">
    <citation type="journal article" date="2011" name="Science">
        <title>The ecoresponsive genome of Daphnia pulex.</title>
        <authorList>
            <person name="Colbourne J.K."/>
            <person name="Pfrender M.E."/>
            <person name="Gilbert D."/>
            <person name="Thomas W.K."/>
            <person name="Tucker A."/>
            <person name="Oakley T.H."/>
            <person name="Tokishita S."/>
            <person name="Aerts A."/>
            <person name="Arnold G.J."/>
            <person name="Basu M.K."/>
            <person name="Bauer D.J."/>
            <person name="Caceres C.E."/>
            <person name="Carmel L."/>
            <person name="Casola C."/>
            <person name="Choi J.H."/>
            <person name="Detter J.C."/>
            <person name="Dong Q."/>
            <person name="Dusheyko S."/>
            <person name="Eads B.D."/>
            <person name="Frohlich T."/>
            <person name="Geiler-Samerotte K.A."/>
            <person name="Gerlach D."/>
            <person name="Hatcher P."/>
            <person name="Jogdeo S."/>
            <person name="Krijgsveld J."/>
            <person name="Kriventseva E.V."/>
            <person name="Kultz D."/>
            <person name="Laforsch C."/>
            <person name="Lindquist E."/>
            <person name="Lopez J."/>
            <person name="Manak J.R."/>
            <person name="Muller J."/>
            <person name="Pangilinan J."/>
            <person name="Patwardhan R.P."/>
            <person name="Pitluck S."/>
            <person name="Pritham E.J."/>
            <person name="Rechtsteiner A."/>
            <person name="Rho M."/>
            <person name="Rogozin I.B."/>
            <person name="Sakarya O."/>
            <person name="Salamov A."/>
            <person name="Schaack S."/>
            <person name="Shapiro H."/>
            <person name="Shiga Y."/>
            <person name="Skalitzky C."/>
            <person name="Smith Z."/>
            <person name="Souvorov A."/>
            <person name="Sung W."/>
            <person name="Tang Z."/>
            <person name="Tsuchiya D."/>
            <person name="Tu H."/>
            <person name="Vos H."/>
            <person name="Wang M."/>
            <person name="Wolf Y.I."/>
            <person name="Yamagata H."/>
            <person name="Yamada T."/>
            <person name="Ye Y."/>
            <person name="Shaw J.R."/>
            <person name="Andrews J."/>
            <person name="Crease T.J."/>
            <person name="Tang H."/>
            <person name="Lucas S.M."/>
            <person name="Robertson H.M."/>
            <person name="Bork P."/>
            <person name="Koonin E.V."/>
            <person name="Zdobnov E.M."/>
            <person name="Grigoriev I.V."/>
            <person name="Lynch M."/>
            <person name="Boore J.L."/>
        </authorList>
    </citation>
    <scope>NUCLEOTIDE SEQUENCE [LARGE SCALE GENOMIC DNA]</scope>
</reference>
<sequence length="230" mass="26176">MANKKTAKDVKKPDTTKENIQFGLVNARSLLNKADDLEEQIVRFKLDIVAVTETWFVGDSDMKEVCPKGFKAVHEPRLGGGGHGGVAIFYRDNIKHSVKPMEEYESFEYIDVSLTIGPRDKITLIVIYRPGGSRVDFREEFKGFLDSVKRRENLMIVGDFNLPHEDNVDKKFMKIIQSHGLEQHVKDPTHVDGGILDLILSRPSDSLVKNVRVGDLFSDHKFVRCRIEIH</sequence>
<keyword evidence="3" id="KW-1185">Reference proteome</keyword>
<dbReference type="PANTHER" id="PTHR46670">
    <property type="entry name" value="ENDO/EXONUCLEASE/PHOSPHATASE DOMAIN-CONTAINING PROTEIN"/>
    <property type="match status" value="1"/>
</dbReference>